<dbReference type="EMBL" id="QETA01000006">
    <property type="protein sequence ID" value="PWF21853.1"/>
    <property type="molecule type" value="Genomic_DNA"/>
</dbReference>
<accession>A0A2V1JXA6</accession>
<dbReference type="AlphaFoldDB" id="A0A2V1JXA6"/>
<comment type="caution">
    <text evidence="2">The sequence shown here is derived from an EMBL/GenBank/DDBJ whole genome shotgun (WGS) entry which is preliminary data.</text>
</comment>
<dbReference type="Proteomes" id="UP000245212">
    <property type="component" value="Unassembled WGS sequence"/>
</dbReference>
<protein>
    <recommendedName>
        <fullName evidence="1">ABC-type transport auxiliary lipoprotein component domain-containing protein</fullName>
    </recommendedName>
</protein>
<reference evidence="3" key="1">
    <citation type="submission" date="2018-05" db="EMBL/GenBank/DDBJ databases">
        <authorList>
            <person name="Li Y."/>
        </authorList>
    </citation>
    <scope>NUCLEOTIDE SEQUENCE [LARGE SCALE GENOMIC DNA]</scope>
    <source>
        <strain evidence="3">3d-2-2</strain>
    </source>
</reference>
<dbReference type="Gene3D" id="3.40.50.10610">
    <property type="entry name" value="ABC-type transport auxiliary lipoprotein component"/>
    <property type="match status" value="1"/>
</dbReference>
<organism evidence="2 3">
    <name type="scientific">Corticimicrobacter populi</name>
    <dbReference type="NCBI Taxonomy" id="2175229"/>
    <lineage>
        <taxon>Bacteria</taxon>
        <taxon>Pseudomonadati</taxon>
        <taxon>Pseudomonadota</taxon>
        <taxon>Betaproteobacteria</taxon>
        <taxon>Burkholderiales</taxon>
        <taxon>Alcaligenaceae</taxon>
        <taxon>Corticimicrobacter</taxon>
    </lineage>
</organism>
<feature type="domain" description="ABC-type transport auxiliary lipoprotein component" evidence="1">
    <location>
        <begin position="53"/>
        <end position="201"/>
    </location>
</feature>
<dbReference type="Pfam" id="PF03886">
    <property type="entry name" value="ABC_trans_aux"/>
    <property type="match status" value="1"/>
</dbReference>
<proteinExistence type="predicted"/>
<gene>
    <name evidence="2" type="ORF">DD235_13730</name>
</gene>
<dbReference type="PROSITE" id="PS51257">
    <property type="entry name" value="PROKAR_LIPOPROTEIN"/>
    <property type="match status" value="1"/>
</dbReference>
<dbReference type="InterPro" id="IPR005586">
    <property type="entry name" value="ABC_trans_aux"/>
</dbReference>
<dbReference type="SUPFAM" id="SSF159594">
    <property type="entry name" value="XCC0632-like"/>
    <property type="match status" value="1"/>
</dbReference>
<sequence>MKQVMKQGAQPLRLMARLSAVFAVLVLAACSMGRTGVMPVMLDLGAAQGDTSFASASAPARPALVLETVQAAPLLTDTLVIWREAGSSEPHGYQGYRWVATPASLVDQRLRERLSAGGPVLAQDLTGAMPHLQVRLERFEQIYAPETGASQAHVTLSGLWFEAGQAPRQFRFDQVQDVSGTGAVAGVRALALALDRAMQQVDGWLQD</sequence>
<dbReference type="RefSeq" id="WP_109062669.1">
    <property type="nucleotide sequence ID" value="NZ_QETA01000006.1"/>
</dbReference>
<evidence type="ECO:0000313" key="2">
    <source>
        <dbReference type="EMBL" id="PWF21853.1"/>
    </source>
</evidence>
<keyword evidence="3" id="KW-1185">Reference proteome</keyword>
<name>A0A2V1JXA6_9BURK</name>
<evidence type="ECO:0000259" key="1">
    <source>
        <dbReference type="Pfam" id="PF03886"/>
    </source>
</evidence>
<evidence type="ECO:0000313" key="3">
    <source>
        <dbReference type="Proteomes" id="UP000245212"/>
    </source>
</evidence>